<dbReference type="PROSITE" id="PS00614">
    <property type="entry name" value="IGPS"/>
    <property type="match status" value="1"/>
</dbReference>
<dbReference type="InterPro" id="IPR013798">
    <property type="entry name" value="Indole-3-glycerol_P_synth_dom"/>
</dbReference>
<evidence type="ECO:0000313" key="11">
    <source>
        <dbReference type="EMBL" id="KIP20883.1"/>
    </source>
</evidence>
<evidence type="ECO:0000256" key="9">
    <source>
        <dbReference type="HAMAP-Rule" id="MF_00134"/>
    </source>
</evidence>
<reference evidence="11 12" key="1">
    <citation type="submission" date="2015-01" db="EMBL/GenBank/DDBJ databases">
        <title>Genome sequence of Anoxybacillus ayderensis strain AB04.</title>
        <authorList>
            <person name="Belduz A.O."/>
            <person name="Canakci S."/>
            <person name="Chan K.-G."/>
            <person name="Kahar U.M."/>
            <person name="Yaakob A.S."/>
            <person name="Chan C.S."/>
            <person name="Goh K.M."/>
        </authorList>
    </citation>
    <scope>NUCLEOTIDE SEQUENCE [LARGE SCALE GENOMIC DNA]</scope>
    <source>
        <strain evidence="11 12">AB04</strain>
    </source>
</reference>
<dbReference type="EMBL" id="JXTG01000010">
    <property type="protein sequence ID" value="KIP20883.1"/>
    <property type="molecule type" value="Genomic_DNA"/>
</dbReference>
<keyword evidence="6 9" id="KW-0822">Tryptophan biosynthesis</keyword>
<dbReference type="PATRIC" id="fig|265546.4.peg.1984"/>
<dbReference type="InterPro" id="IPR013785">
    <property type="entry name" value="Aldolase_TIM"/>
</dbReference>
<dbReference type="InterPro" id="IPR045186">
    <property type="entry name" value="Indole-3-glycerol_P_synth"/>
</dbReference>
<gene>
    <name evidence="9" type="primary">trpC</name>
    <name evidence="11" type="ORF">JV16_01983</name>
</gene>
<evidence type="ECO:0000256" key="8">
    <source>
        <dbReference type="ARBA" id="ARBA00023239"/>
    </source>
</evidence>
<protein>
    <recommendedName>
        <fullName evidence="9">Indole-3-glycerol phosphate synthase</fullName>
        <shortName evidence="9">IGPS</shortName>
        <ecNumber evidence="9">4.1.1.48</ecNumber>
    </recommendedName>
</protein>
<dbReference type="UniPathway" id="UPA00035">
    <property type="reaction ID" value="UER00043"/>
</dbReference>
<keyword evidence="4 9" id="KW-0028">Amino-acid biosynthesis</keyword>
<sequence length="253" mass="28420">MLETILQTKREEVASLQLPEPCERFSRRSFYDALAKPHRFLGLIAEVKKASPSKGVIRQHMNVVDIARAYEQAGADAVSVLTDERYFAGHRSYVTQVKKHIQIPVLRKDFIIDRKQLVESVRIGADAILLIGEALDPSVLHELYEEAHEMGLHCLVEVHAPNTVEAILKRFTPKVIGINNRDLMTFHTSLHVTKQIVPLLPNCIIVSESGIHTFDDVQTVQQAGAHAMLVGEALMRKPDVRAAVYELFGERCV</sequence>
<dbReference type="GO" id="GO:0000162">
    <property type="term" value="P:L-tryptophan biosynthetic process"/>
    <property type="evidence" value="ECO:0007669"/>
    <property type="project" value="UniProtKB-UniRule"/>
</dbReference>
<evidence type="ECO:0000313" key="12">
    <source>
        <dbReference type="Proteomes" id="UP000032047"/>
    </source>
</evidence>
<dbReference type="HAMAP" id="MF_00134_B">
    <property type="entry name" value="IGPS_B"/>
    <property type="match status" value="1"/>
</dbReference>
<dbReference type="AlphaFoldDB" id="A0A0D0HSR1"/>
<organism evidence="11 12">
    <name type="scientific">Anoxybacillus ayderensis</name>
    <dbReference type="NCBI Taxonomy" id="265546"/>
    <lineage>
        <taxon>Bacteria</taxon>
        <taxon>Bacillati</taxon>
        <taxon>Bacillota</taxon>
        <taxon>Bacilli</taxon>
        <taxon>Bacillales</taxon>
        <taxon>Anoxybacillaceae</taxon>
        <taxon>Anoxybacillus</taxon>
    </lineage>
</organism>
<comment type="pathway">
    <text evidence="2 9">Amino-acid biosynthesis; L-tryptophan biosynthesis; L-tryptophan from chorismate: step 4/5.</text>
</comment>
<dbReference type="SUPFAM" id="SSF51366">
    <property type="entry name" value="Ribulose-phoshate binding barrel"/>
    <property type="match status" value="1"/>
</dbReference>
<comment type="catalytic activity">
    <reaction evidence="1 9">
        <text>1-(2-carboxyphenylamino)-1-deoxy-D-ribulose 5-phosphate + H(+) = (1S,2R)-1-C-(indol-3-yl)glycerol 3-phosphate + CO2 + H2O</text>
        <dbReference type="Rhea" id="RHEA:23476"/>
        <dbReference type="ChEBI" id="CHEBI:15377"/>
        <dbReference type="ChEBI" id="CHEBI:15378"/>
        <dbReference type="ChEBI" id="CHEBI:16526"/>
        <dbReference type="ChEBI" id="CHEBI:58613"/>
        <dbReference type="ChEBI" id="CHEBI:58866"/>
        <dbReference type="EC" id="4.1.1.48"/>
    </reaction>
</comment>
<comment type="similarity">
    <text evidence="3 9">Belongs to the TrpC family.</text>
</comment>
<name>A0A0D0HSR1_9BACL</name>
<proteinExistence type="inferred from homology"/>
<evidence type="ECO:0000256" key="6">
    <source>
        <dbReference type="ARBA" id="ARBA00022822"/>
    </source>
</evidence>
<keyword evidence="12" id="KW-1185">Reference proteome</keyword>
<evidence type="ECO:0000259" key="10">
    <source>
        <dbReference type="Pfam" id="PF00218"/>
    </source>
</evidence>
<comment type="caution">
    <text evidence="11">The sequence shown here is derived from an EMBL/GenBank/DDBJ whole genome shotgun (WGS) entry which is preliminary data.</text>
</comment>
<dbReference type="GO" id="GO:0004425">
    <property type="term" value="F:indole-3-glycerol-phosphate synthase activity"/>
    <property type="evidence" value="ECO:0007669"/>
    <property type="project" value="UniProtKB-UniRule"/>
</dbReference>
<evidence type="ECO:0000256" key="7">
    <source>
        <dbReference type="ARBA" id="ARBA00023141"/>
    </source>
</evidence>
<dbReference type="InterPro" id="IPR011060">
    <property type="entry name" value="RibuloseP-bd_barrel"/>
</dbReference>
<keyword evidence="8 9" id="KW-0456">Lyase</keyword>
<keyword evidence="7 9" id="KW-0057">Aromatic amino acid biosynthesis</keyword>
<dbReference type="FunFam" id="3.20.20.70:FF:000024">
    <property type="entry name" value="Indole-3-glycerol phosphate synthase"/>
    <property type="match status" value="1"/>
</dbReference>
<dbReference type="Proteomes" id="UP000032047">
    <property type="component" value="Unassembled WGS sequence"/>
</dbReference>
<keyword evidence="5 9" id="KW-0210">Decarboxylase</keyword>
<evidence type="ECO:0000256" key="5">
    <source>
        <dbReference type="ARBA" id="ARBA00022793"/>
    </source>
</evidence>
<evidence type="ECO:0000256" key="2">
    <source>
        <dbReference type="ARBA" id="ARBA00004696"/>
    </source>
</evidence>
<feature type="domain" description="Indole-3-glycerol phosphate synthase" evidence="10">
    <location>
        <begin position="2"/>
        <end position="247"/>
    </location>
</feature>
<dbReference type="CDD" id="cd00331">
    <property type="entry name" value="IGPS"/>
    <property type="match status" value="1"/>
</dbReference>
<dbReference type="NCBIfam" id="NF001377">
    <property type="entry name" value="PRK00278.2-4"/>
    <property type="match status" value="1"/>
</dbReference>
<dbReference type="EC" id="4.1.1.48" evidence="9"/>
<evidence type="ECO:0000256" key="4">
    <source>
        <dbReference type="ARBA" id="ARBA00022605"/>
    </source>
</evidence>
<dbReference type="PANTHER" id="PTHR22854">
    <property type="entry name" value="TRYPTOPHAN BIOSYNTHESIS PROTEIN"/>
    <property type="match status" value="1"/>
</dbReference>
<dbReference type="Gene3D" id="3.20.20.70">
    <property type="entry name" value="Aldolase class I"/>
    <property type="match status" value="1"/>
</dbReference>
<dbReference type="PANTHER" id="PTHR22854:SF2">
    <property type="entry name" value="INDOLE-3-GLYCEROL-PHOSPHATE SYNTHASE"/>
    <property type="match status" value="1"/>
</dbReference>
<evidence type="ECO:0000256" key="1">
    <source>
        <dbReference type="ARBA" id="ARBA00001633"/>
    </source>
</evidence>
<dbReference type="InterPro" id="IPR001468">
    <property type="entry name" value="Indole-3-GlycerolPSynthase_CS"/>
</dbReference>
<dbReference type="RefSeq" id="WP_021095005.1">
    <property type="nucleotide sequence ID" value="NZ_ANOC01000031.1"/>
</dbReference>
<accession>A0A0D0HSR1</accession>
<evidence type="ECO:0000256" key="3">
    <source>
        <dbReference type="ARBA" id="ARBA00008737"/>
    </source>
</evidence>
<dbReference type="GO" id="GO:0004640">
    <property type="term" value="F:phosphoribosylanthranilate isomerase activity"/>
    <property type="evidence" value="ECO:0007669"/>
    <property type="project" value="TreeGrafter"/>
</dbReference>
<dbReference type="Pfam" id="PF00218">
    <property type="entry name" value="IGPS"/>
    <property type="match status" value="1"/>
</dbReference>
<dbReference type="NCBIfam" id="NF001375">
    <property type="entry name" value="PRK00278.2-2"/>
    <property type="match status" value="1"/>
</dbReference>